<dbReference type="Pfam" id="PF13704">
    <property type="entry name" value="Glyco_tranf_2_4"/>
    <property type="match status" value="1"/>
</dbReference>
<comment type="caution">
    <text evidence="5">The sequence shown here is derived from an EMBL/GenBank/DDBJ whole genome shotgun (WGS) entry which is preliminary data.</text>
</comment>
<dbReference type="PANTHER" id="PTHR21461:SF69">
    <property type="entry name" value="GLYCOSYLTRANSFERASE FAMILY 92 PROTEIN"/>
    <property type="match status" value="1"/>
</dbReference>
<dbReference type="GO" id="GO:0016020">
    <property type="term" value="C:membrane"/>
    <property type="evidence" value="ECO:0007669"/>
    <property type="project" value="UniProtKB-SubCell"/>
</dbReference>
<evidence type="ECO:0000256" key="4">
    <source>
        <dbReference type="SAM" id="MobiDB-lite"/>
    </source>
</evidence>
<name>A0AAD2FX89_9STRA</name>
<evidence type="ECO:0000256" key="2">
    <source>
        <dbReference type="ARBA" id="ARBA00022692"/>
    </source>
</evidence>
<evidence type="ECO:0000313" key="6">
    <source>
        <dbReference type="Proteomes" id="UP001295423"/>
    </source>
</evidence>
<reference evidence="5" key="1">
    <citation type="submission" date="2023-08" db="EMBL/GenBank/DDBJ databases">
        <authorList>
            <person name="Audoor S."/>
            <person name="Bilcke G."/>
        </authorList>
    </citation>
    <scope>NUCLEOTIDE SEQUENCE</scope>
</reference>
<dbReference type="AlphaFoldDB" id="A0AAD2FX89"/>
<feature type="region of interest" description="Disordered" evidence="4">
    <location>
        <begin position="1"/>
        <end position="50"/>
    </location>
</feature>
<accession>A0AAD2FX89</accession>
<dbReference type="GO" id="GO:0016757">
    <property type="term" value="F:glycosyltransferase activity"/>
    <property type="evidence" value="ECO:0007669"/>
    <property type="project" value="TreeGrafter"/>
</dbReference>
<sequence length="526" mass="60518">MISHRHPRSSSAHSSSSPTTNNNKSKPSICRTRLNSNTSSSSSSRSASASTSSLLPSTILPTSAINISNRSSTKATNMTFSYSKHYWLLAMLTVMVLSNRQLVSNSATNEFFSSTTNDQLSLVSEAESIAASASKEFNTYHNSAAICVIQKGALRYIDEWVYYNLLGIGFDHIYFYDNSDDFELQEWHKNIKNLTSASTTTSTTTATTTTTTTTTTTMDPIIIQQQRQEQQQQQQQQQTVHERISIQHFPGPNRQNEAYTNCVKHIQNTKAHSWIAFIDVDEFLVIRNQTYSNNIMNLLNTLPKERYAGLAVNWIIIGMNQQQQYQPLPVTKRFSKRAANATDTHIKTIARTDRIDFVDHPHFVHYEKKGQYLNRHYNYNYHHQQQQQQQQHSTTARYWKRFGMLIWELVFGPMIESRDLSNNRVRGPWNKHKTVEEIALYHYHTKSLEEYKERCSRGRADVPLKAWNEQLSCQPEEVIKAEYWNWQETIVDDLPWQLLKERVPSYANQFVDVVDGDGGNDGGDMS</sequence>
<evidence type="ECO:0000256" key="3">
    <source>
        <dbReference type="ARBA" id="ARBA00022989"/>
    </source>
</evidence>
<keyword evidence="3" id="KW-1133">Transmembrane helix</keyword>
<protein>
    <recommendedName>
        <fullName evidence="7">Glycosyltransferase family 92 protein</fullName>
    </recommendedName>
</protein>
<evidence type="ECO:0000313" key="5">
    <source>
        <dbReference type="EMBL" id="CAJ1955615.1"/>
    </source>
</evidence>
<feature type="compositionally biased region" description="Low complexity" evidence="4">
    <location>
        <begin position="9"/>
        <end position="50"/>
    </location>
</feature>
<dbReference type="EMBL" id="CAKOGP040001892">
    <property type="protein sequence ID" value="CAJ1955615.1"/>
    <property type="molecule type" value="Genomic_DNA"/>
</dbReference>
<dbReference type="GO" id="GO:0005737">
    <property type="term" value="C:cytoplasm"/>
    <property type="evidence" value="ECO:0007669"/>
    <property type="project" value="TreeGrafter"/>
</dbReference>
<dbReference type="PANTHER" id="PTHR21461">
    <property type="entry name" value="GLYCOSYLTRANSFERASE FAMILY 92 PROTEIN"/>
    <property type="match status" value="1"/>
</dbReference>
<proteinExistence type="predicted"/>
<keyword evidence="3" id="KW-0472">Membrane</keyword>
<keyword evidence="2" id="KW-0812">Transmembrane</keyword>
<gene>
    <name evidence="5" type="ORF">CYCCA115_LOCUS15838</name>
</gene>
<organism evidence="5 6">
    <name type="scientific">Cylindrotheca closterium</name>
    <dbReference type="NCBI Taxonomy" id="2856"/>
    <lineage>
        <taxon>Eukaryota</taxon>
        <taxon>Sar</taxon>
        <taxon>Stramenopiles</taxon>
        <taxon>Ochrophyta</taxon>
        <taxon>Bacillariophyta</taxon>
        <taxon>Bacillariophyceae</taxon>
        <taxon>Bacillariophycidae</taxon>
        <taxon>Bacillariales</taxon>
        <taxon>Bacillariaceae</taxon>
        <taxon>Cylindrotheca</taxon>
    </lineage>
</organism>
<dbReference type="Proteomes" id="UP001295423">
    <property type="component" value="Unassembled WGS sequence"/>
</dbReference>
<keyword evidence="6" id="KW-1185">Reference proteome</keyword>
<comment type="subcellular location">
    <subcellularLocation>
        <location evidence="1">Membrane</location>
        <topology evidence="1">Single-pass membrane protein</topology>
    </subcellularLocation>
</comment>
<evidence type="ECO:0008006" key="7">
    <source>
        <dbReference type="Google" id="ProtNLM"/>
    </source>
</evidence>
<evidence type="ECO:0000256" key="1">
    <source>
        <dbReference type="ARBA" id="ARBA00004167"/>
    </source>
</evidence>